<evidence type="ECO:0000313" key="2">
    <source>
        <dbReference type="Proteomes" id="UP000249723"/>
    </source>
</evidence>
<sequence length="49" mass="5606">MPSDEKARVDRADRDLASENRERFENLQERVAKVKALFESKGENGARAD</sequence>
<accession>A0A2X0L767</accession>
<dbReference type="AlphaFoldDB" id="A0A2X0L767"/>
<dbReference type="EMBL" id="FMWP01000010">
    <property type="protein sequence ID" value="SCZ87405.1"/>
    <property type="molecule type" value="Genomic_DNA"/>
</dbReference>
<dbReference type="Proteomes" id="UP000249723">
    <property type="component" value="Unassembled WGS sequence"/>
</dbReference>
<protein>
    <submittedName>
        <fullName evidence="1">BZ3500_MvSof-1268-A1-R1_Chr2-2g04871 protein</fullName>
    </submittedName>
</protein>
<gene>
    <name evidence="1" type="ORF">BZ3500_MVSOF-1268-A1-R1_CHR2-2G04871</name>
</gene>
<proteinExistence type="predicted"/>
<reference evidence="2" key="1">
    <citation type="submission" date="2016-10" db="EMBL/GenBank/DDBJ databases">
        <authorList>
            <person name="Jeantristanb JTB J.-T."/>
            <person name="Ricardo R."/>
        </authorList>
    </citation>
    <scope>NUCLEOTIDE SEQUENCE [LARGE SCALE GENOMIC DNA]</scope>
</reference>
<evidence type="ECO:0000313" key="1">
    <source>
        <dbReference type="EMBL" id="SCZ87405.1"/>
    </source>
</evidence>
<name>A0A2X0L767_9BASI</name>
<organism evidence="1 2">
    <name type="scientific">Microbotryum saponariae</name>
    <dbReference type="NCBI Taxonomy" id="289078"/>
    <lineage>
        <taxon>Eukaryota</taxon>
        <taxon>Fungi</taxon>
        <taxon>Dikarya</taxon>
        <taxon>Basidiomycota</taxon>
        <taxon>Pucciniomycotina</taxon>
        <taxon>Microbotryomycetes</taxon>
        <taxon>Microbotryales</taxon>
        <taxon>Microbotryaceae</taxon>
        <taxon>Microbotryum</taxon>
    </lineage>
</organism>
<keyword evidence="2" id="KW-1185">Reference proteome</keyword>